<name>A0A2P2QKH4_RHIMU</name>
<protein>
    <submittedName>
        <fullName evidence="2">Uncharacterized protein</fullName>
    </submittedName>
</protein>
<dbReference type="EMBL" id="GGEC01086960">
    <property type="protein sequence ID" value="MBX67444.1"/>
    <property type="molecule type" value="Transcribed_RNA"/>
</dbReference>
<evidence type="ECO:0000313" key="2">
    <source>
        <dbReference type="EMBL" id="MBX67444.1"/>
    </source>
</evidence>
<dbReference type="PANTHER" id="PTHR36757:SF1">
    <property type="entry name" value="GENOME ASSEMBLY, CHROMOSOME: A04"/>
    <property type="match status" value="1"/>
</dbReference>
<evidence type="ECO:0000256" key="1">
    <source>
        <dbReference type="SAM" id="Phobius"/>
    </source>
</evidence>
<sequence length="46" mass="5103">MGYQKPPLKKNYGNVVRVNPVLNVPSGNLFGLVSIFSNAKDKNKKK</sequence>
<keyword evidence="1" id="KW-0812">Transmembrane</keyword>
<keyword evidence="1" id="KW-1133">Transmembrane helix</keyword>
<organism evidence="2">
    <name type="scientific">Rhizophora mucronata</name>
    <name type="common">Asiatic mangrove</name>
    <dbReference type="NCBI Taxonomy" id="61149"/>
    <lineage>
        <taxon>Eukaryota</taxon>
        <taxon>Viridiplantae</taxon>
        <taxon>Streptophyta</taxon>
        <taxon>Embryophyta</taxon>
        <taxon>Tracheophyta</taxon>
        <taxon>Spermatophyta</taxon>
        <taxon>Magnoliopsida</taxon>
        <taxon>eudicotyledons</taxon>
        <taxon>Gunneridae</taxon>
        <taxon>Pentapetalae</taxon>
        <taxon>rosids</taxon>
        <taxon>fabids</taxon>
        <taxon>Malpighiales</taxon>
        <taxon>Rhizophoraceae</taxon>
        <taxon>Rhizophora</taxon>
    </lineage>
</organism>
<dbReference type="AlphaFoldDB" id="A0A2P2QKH4"/>
<accession>A0A2P2QKH4</accession>
<feature type="transmembrane region" description="Helical" evidence="1">
    <location>
        <begin position="20"/>
        <end position="39"/>
    </location>
</feature>
<proteinExistence type="predicted"/>
<reference evidence="2" key="1">
    <citation type="submission" date="2018-02" db="EMBL/GenBank/DDBJ databases">
        <title>Rhizophora mucronata_Transcriptome.</title>
        <authorList>
            <person name="Meera S.P."/>
            <person name="Sreeshan A."/>
            <person name="Augustine A."/>
        </authorList>
    </citation>
    <scope>NUCLEOTIDE SEQUENCE</scope>
    <source>
        <tissue evidence="2">Leaf</tissue>
    </source>
</reference>
<dbReference type="PANTHER" id="PTHR36757">
    <property type="entry name" value="BNAANNG22500D PROTEIN"/>
    <property type="match status" value="1"/>
</dbReference>
<keyword evidence="1" id="KW-0472">Membrane</keyword>